<reference evidence="1 2" key="1">
    <citation type="journal article" date="2019" name="Nat. Ecol. Evol.">
        <title>Megaphylogeny resolves global patterns of mushroom evolution.</title>
        <authorList>
            <person name="Varga T."/>
            <person name="Krizsan K."/>
            <person name="Foldi C."/>
            <person name="Dima B."/>
            <person name="Sanchez-Garcia M."/>
            <person name="Sanchez-Ramirez S."/>
            <person name="Szollosi G.J."/>
            <person name="Szarkandi J.G."/>
            <person name="Papp V."/>
            <person name="Albert L."/>
            <person name="Andreopoulos W."/>
            <person name="Angelini C."/>
            <person name="Antonin V."/>
            <person name="Barry K.W."/>
            <person name="Bougher N.L."/>
            <person name="Buchanan P."/>
            <person name="Buyck B."/>
            <person name="Bense V."/>
            <person name="Catcheside P."/>
            <person name="Chovatia M."/>
            <person name="Cooper J."/>
            <person name="Damon W."/>
            <person name="Desjardin D."/>
            <person name="Finy P."/>
            <person name="Geml J."/>
            <person name="Haridas S."/>
            <person name="Hughes K."/>
            <person name="Justo A."/>
            <person name="Karasinski D."/>
            <person name="Kautmanova I."/>
            <person name="Kiss B."/>
            <person name="Kocsube S."/>
            <person name="Kotiranta H."/>
            <person name="LaButti K.M."/>
            <person name="Lechner B.E."/>
            <person name="Liimatainen K."/>
            <person name="Lipzen A."/>
            <person name="Lukacs Z."/>
            <person name="Mihaltcheva S."/>
            <person name="Morgado L.N."/>
            <person name="Niskanen T."/>
            <person name="Noordeloos M.E."/>
            <person name="Ohm R.A."/>
            <person name="Ortiz-Santana B."/>
            <person name="Ovrebo C."/>
            <person name="Racz N."/>
            <person name="Riley R."/>
            <person name="Savchenko A."/>
            <person name="Shiryaev A."/>
            <person name="Soop K."/>
            <person name="Spirin V."/>
            <person name="Szebenyi C."/>
            <person name="Tomsovsky M."/>
            <person name="Tulloss R.E."/>
            <person name="Uehling J."/>
            <person name="Grigoriev I.V."/>
            <person name="Vagvolgyi C."/>
            <person name="Papp T."/>
            <person name="Martin F.M."/>
            <person name="Miettinen O."/>
            <person name="Hibbett D.S."/>
            <person name="Nagy L.G."/>
        </authorList>
    </citation>
    <scope>NUCLEOTIDE SEQUENCE [LARGE SCALE GENOMIC DNA]</scope>
    <source>
        <strain evidence="1 2">FP101781</strain>
    </source>
</reference>
<dbReference type="PANTHER" id="PTHR33096:SF1">
    <property type="entry name" value="CXC1-LIKE CYSTEINE CLUSTER ASSOCIATED WITH KDZ TRANSPOSASES DOMAIN-CONTAINING PROTEIN"/>
    <property type="match status" value="1"/>
</dbReference>
<dbReference type="Proteomes" id="UP000298030">
    <property type="component" value="Unassembled WGS sequence"/>
</dbReference>
<accession>A0A4Y7T2B1</accession>
<evidence type="ECO:0000313" key="2">
    <source>
        <dbReference type="Proteomes" id="UP000298030"/>
    </source>
</evidence>
<proteinExistence type="predicted"/>
<dbReference type="InterPro" id="IPR040521">
    <property type="entry name" value="KDZ"/>
</dbReference>
<name>A0A4Y7T2B1_COPMI</name>
<comment type="caution">
    <text evidence="1">The sequence shown here is derived from an EMBL/GenBank/DDBJ whole genome shotgun (WGS) entry which is preliminary data.</text>
</comment>
<gene>
    <name evidence="1" type="ORF">FA13DRAFT_1756009</name>
</gene>
<protein>
    <submittedName>
        <fullName evidence="1">Uncharacterized protein</fullName>
    </submittedName>
</protein>
<keyword evidence="2" id="KW-1185">Reference proteome</keyword>
<evidence type="ECO:0000313" key="1">
    <source>
        <dbReference type="EMBL" id="TEB27669.1"/>
    </source>
</evidence>
<organism evidence="1 2">
    <name type="scientific">Coprinellus micaceus</name>
    <name type="common">Glistening ink-cap mushroom</name>
    <name type="synonym">Coprinus micaceus</name>
    <dbReference type="NCBI Taxonomy" id="71717"/>
    <lineage>
        <taxon>Eukaryota</taxon>
        <taxon>Fungi</taxon>
        <taxon>Dikarya</taxon>
        <taxon>Basidiomycota</taxon>
        <taxon>Agaricomycotina</taxon>
        <taxon>Agaricomycetes</taxon>
        <taxon>Agaricomycetidae</taxon>
        <taxon>Agaricales</taxon>
        <taxon>Agaricineae</taxon>
        <taxon>Psathyrellaceae</taxon>
        <taxon>Coprinellus</taxon>
    </lineage>
</organism>
<dbReference type="EMBL" id="QPFP01000038">
    <property type="protein sequence ID" value="TEB27669.1"/>
    <property type="molecule type" value="Genomic_DNA"/>
</dbReference>
<sequence>MKVPVSALDGCLDSFTAADEKRIKTTTKYFSDTGLMALLCHHNQVLWLINMTSAGECQYYAIALLNKLFSHLPTGMAVGILYDIGYQLHHSCVKWNLLGAALSQVTFGISAFHAYGHQWPCQVVYHPRKCPEFGLSDGEGCERL</sequence>
<dbReference type="PANTHER" id="PTHR33096">
    <property type="entry name" value="CXC2 DOMAIN-CONTAINING PROTEIN"/>
    <property type="match status" value="1"/>
</dbReference>
<dbReference type="Pfam" id="PF18758">
    <property type="entry name" value="KDZ"/>
    <property type="match status" value="1"/>
</dbReference>
<dbReference type="OrthoDB" id="3364670at2759"/>
<dbReference type="STRING" id="71717.A0A4Y7T2B1"/>
<dbReference type="AlphaFoldDB" id="A0A4Y7T2B1"/>